<keyword evidence="3 5" id="KW-0238">DNA-binding</keyword>
<dbReference type="InterPro" id="IPR050109">
    <property type="entry name" value="HTH-type_TetR-like_transc_reg"/>
</dbReference>
<evidence type="ECO:0000259" key="6">
    <source>
        <dbReference type="PROSITE" id="PS50977"/>
    </source>
</evidence>
<dbReference type="PANTHER" id="PTHR30055">
    <property type="entry name" value="HTH-TYPE TRANSCRIPTIONAL REGULATOR RUTR"/>
    <property type="match status" value="1"/>
</dbReference>
<dbReference type="Pfam" id="PF13977">
    <property type="entry name" value="TetR_C_6"/>
    <property type="match status" value="1"/>
</dbReference>
<name>A0A2Y8ZML1_9MICO</name>
<sequence length="208" mass="22483">MTRYTVAERRELLIQATLRIIAADGVQAATTRAICREAGMAQASFHYAFRSRDALLAAAVQYALDDDVERTADALIGLLPEETDLPALVHACLAAYVESVIADPDREQAVLALMGYARSVPELHPIAEQTYRKYYELAANALQAAADLTGVPWRTEVMDLAPIVIAATDGITMAYLSTRDRGIAELIARSAAQTLMLHAAVPVDEVLG</sequence>
<evidence type="ECO:0000256" key="1">
    <source>
        <dbReference type="ARBA" id="ARBA00022491"/>
    </source>
</evidence>
<evidence type="ECO:0000256" key="2">
    <source>
        <dbReference type="ARBA" id="ARBA00023015"/>
    </source>
</evidence>
<dbReference type="PANTHER" id="PTHR30055:SF234">
    <property type="entry name" value="HTH-TYPE TRANSCRIPTIONAL REGULATOR BETI"/>
    <property type="match status" value="1"/>
</dbReference>
<dbReference type="SUPFAM" id="SSF48498">
    <property type="entry name" value="Tetracyclin repressor-like, C-terminal domain"/>
    <property type="match status" value="1"/>
</dbReference>
<dbReference type="AlphaFoldDB" id="A0A2Y8ZML1"/>
<evidence type="ECO:0000256" key="4">
    <source>
        <dbReference type="ARBA" id="ARBA00023163"/>
    </source>
</evidence>
<dbReference type="EMBL" id="UESZ01000001">
    <property type="protein sequence ID" value="SSA33530.1"/>
    <property type="molecule type" value="Genomic_DNA"/>
</dbReference>
<evidence type="ECO:0000256" key="3">
    <source>
        <dbReference type="ARBA" id="ARBA00023125"/>
    </source>
</evidence>
<evidence type="ECO:0000256" key="5">
    <source>
        <dbReference type="PROSITE-ProRule" id="PRU00335"/>
    </source>
</evidence>
<dbReference type="InterPro" id="IPR001647">
    <property type="entry name" value="HTH_TetR"/>
</dbReference>
<keyword evidence="1" id="KW-0678">Repressor</keyword>
<dbReference type="GO" id="GO:0003700">
    <property type="term" value="F:DNA-binding transcription factor activity"/>
    <property type="evidence" value="ECO:0007669"/>
    <property type="project" value="TreeGrafter"/>
</dbReference>
<feature type="domain" description="HTH tetR-type" evidence="6">
    <location>
        <begin position="7"/>
        <end position="67"/>
    </location>
</feature>
<dbReference type="InterPro" id="IPR039538">
    <property type="entry name" value="BetI_C"/>
</dbReference>
<keyword evidence="4" id="KW-0804">Transcription</keyword>
<evidence type="ECO:0000313" key="7">
    <source>
        <dbReference type="EMBL" id="SSA33530.1"/>
    </source>
</evidence>
<proteinExistence type="predicted"/>
<dbReference type="PROSITE" id="PS50977">
    <property type="entry name" value="HTH_TETR_2"/>
    <property type="match status" value="1"/>
</dbReference>
<dbReference type="GO" id="GO:0000976">
    <property type="term" value="F:transcription cis-regulatory region binding"/>
    <property type="evidence" value="ECO:0007669"/>
    <property type="project" value="TreeGrafter"/>
</dbReference>
<keyword evidence="8" id="KW-1185">Reference proteome</keyword>
<reference evidence="8" key="1">
    <citation type="submission" date="2016-10" db="EMBL/GenBank/DDBJ databases">
        <authorList>
            <person name="Varghese N."/>
            <person name="Submissions S."/>
        </authorList>
    </citation>
    <scope>NUCLEOTIDE SEQUENCE [LARGE SCALE GENOMIC DNA]</scope>
    <source>
        <strain evidence="8">DSM 22951</strain>
    </source>
</reference>
<dbReference type="Pfam" id="PF00440">
    <property type="entry name" value="TetR_N"/>
    <property type="match status" value="1"/>
</dbReference>
<dbReference type="Gene3D" id="1.10.357.10">
    <property type="entry name" value="Tetracycline Repressor, domain 2"/>
    <property type="match status" value="1"/>
</dbReference>
<dbReference type="InterPro" id="IPR036271">
    <property type="entry name" value="Tet_transcr_reg_TetR-rel_C_sf"/>
</dbReference>
<protein>
    <submittedName>
        <fullName evidence="7">Regulatory protein, tetR family</fullName>
    </submittedName>
</protein>
<gene>
    <name evidence="7" type="ORF">SAMN04489750_0814</name>
</gene>
<dbReference type="InterPro" id="IPR009057">
    <property type="entry name" value="Homeodomain-like_sf"/>
</dbReference>
<evidence type="ECO:0000313" key="8">
    <source>
        <dbReference type="Proteomes" id="UP000250028"/>
    </source>
</evidence>
<dbReference type="RefSeq" id="WP_211310176.1">
    <property type="nucleotide sequence ID" value="NZ_QGDN01000001.1"/>
</dbReference>
<dbReference type="Proteomes" id="UP000250028">
    <property type="component" value="Unassembled WGS sequence"/>
</dbReference>
<organism evidence="7 8">
    <name type="scientific">Branchiibius hedensis</name>
    <dbReference type="NCBI Taxonomy" id="672460"/>
    <lineage>
        <taxon>Bacteria</taxon>
        <taxon>Bacillati</taxon>
        <taxon>Actinomycetota</taxon>
        <taxon>Actinomycetes</taxon>
        <taxon>Micrococcales</taxon>
        <taxon>Dermacoccaceae</taxon>
        <taxon>Branchiibius</taxon>
    </lineage>
</organism>
<feature type="DNA-binding region" description="H-T-H motif" evidence="5">
    <location>
        <begin position="30"/>
        <end position="49"/>
    </location>
</feature>
<keyword evidence="2" id="KW-0805">Transcription regulation</keyword>
<dbReference type="SUPFAM" id="SSF46689">
    <property type="entry name" value="Homeodomain-like"/>
    <property type="match status" value="1"/>
</dbReference>
<accession>A0A2Y8ZML1</accession>